<dbReference type="CDD" id="cd16936">
    <property type="entry name" value="HATPase_RsbW-like"/>
    <property type="match status" value="1"/>
</dbReference>
<keyword evidence="1" id="KW-0418">Kinase</keyword>
<evidence type="ECO:0000259" key="3">
    <source>
        <dbReference type="Pfam" id="PF14417"/>
    </source>
</evidence>
<dbReference type="InterPro" id="IPR047718">
    <property type="entry name" value="RsbA-like_anti_sig"/>
</dbReference>
<dbReference type="Pfam" id="PF13581">
    <property type="entry name" value="HATPase_c_2"/>
    <property type="match status" value="1"/>
</dbReference>
<dbReference type="InterPro" id="IPR025847">
    <property type="entry name" value="MEDS_domain"/>
</dbReference>
<dbReference type="RefSeq" id="WP_203727623.1">
    <property type="nucleotide sequence ID" value="NZ_BAAATX010000005.1"/>
</dbReference>
<sequence length="314" mass="33339">MTPFDHPGLLYRDEDEFLSETVPFVRSAITAGDPVLVALPGQNLDLLRGALDGAAAGHVDFADLTVSGRNPGRIIPGLLLRYAAAHPGRRVSFVGEPVWPGRTTVEYPACAAHEALINTVFAGHDAQILCAYDTALLATSAIADAWRTHPVMIDDGVRVPSPAYGDPVATAGCFNVPLPQPPAEAEFLTYRLIGDLPAVRALVRRCAEPLLSADRLAETILAAHELAANTIRHTSGPGRITVWTEPGLFACQVDDSGHITDPLAGRVPPDPLQPSGRGLLLVNQICDLVRIYTGPAGTSIRTHVESSDGPRPGR</sequence>
<dbReference type="NCBIfam" id="NF041045">
    <property type="entry name" value="RsbA_anti_sig"/>
    <property type="match status" value="1"/>
</dbReference>
<accession>A0ABQ3YW84</accession>
<dbReference type="InterPro" id="IPR050267">
    <property type="entry name" value="Anti-sigma-factor_SerPK"/>
</dbReference>
<dbReference type="PANTHER" id="PTHR35526">
    <property type="entry name" value="ANTI-SIGMA-F FACTOR RSBW-RELATED"/>
    <property type="match status" value="1"/>
</dbReference>
<keyword evidence="1" id="KW-0723">Serine/threonine-protein kinase</keyword>
<dbReference type="EMBL" id="BOML01000027">
    <property type="protein sequence ID" value="GIE01849.1"/>
    <property type="molecule type" value="Genomic_DNA"/>
</dbReference>
<proteinExistence type="predicted"/>
<dbReference type="InterPro" id="IPR003594">
    <property type="entry name" value="HATPase_dom"/>
</dbReference>
<evidence type="ECO:0000259" key="2">
    <source>
        <dbReference type="Pfam" id="PF13581"/>
    </source>
</evidence>
<organism evidence="4 5">
    <name type="scientific">Paractinoplanes durhamensis</name>
    <dbReference type="NCBI Taxonomy" id="113563"/>
    <lineage>
        <taxon>Bacteria</taxon>
        <taxon>Bacillati</taxon>
        <taxon>Actinomycetota</taxon>
        <taxon>Actinomycetes</taxon>
        <taxon>Micromonosporales</taxon>
        <taxon>Micromonosporaceae</taxon>
        <taxon>Paractinoplanes</taxon>
    </lineage>
</organism>
<keyword evidence="1" id="KW-0808">Transferase</keyword>
<gene>
    <name evidence="4" type="ORF">Adu01nite_31990</name>
</gene>
<protein>
    <submittedName>
        <fullName evidence="4">Anti-sigma regulatory factor</fullName>
    </submittedName>
</protein>
<dbReference type="Gene3D" id="3.30.565.10">
    <property type="entry name" value="Histidine kinase-like ATPase, C-terminal domain"/>
    <property type="match status" value="1"/>
</dbReference>
<evidence type="ECO:0000256" key="1">
    <source>
        <dbReference type="ARBA" id="ARBA00022527"/>
    </source>
</evidence>
<reference evidence="4 5" key="1">
    <citation type="submission" date="2021-01" db="EMBL/GenBank/DDBJ databases">
        <title>Whole genome shotgun sequence of Actinoplanes durhamensis NBRC 14914.</title>
        <authorList>
            <person name="Komaki H."/>
            <person name="Tamura T."/>
        </authorList>
    </citation>
    <scope>NUCLEOTIDE SEQUENCE [LARGE SCALE GENOMIC DNA]</scope>
    <source>
        <strain evidence="4 5">NBRC 14914</strain>
    </source>
</reference>
<keyword evidence="5" id="KW-1185">Reference proteome</keyword>
<dbReference type="Proteomes" id="UP000637628">
    <property type="component" value="Unassembled WGS sequence"/>
</dbReference>
<dbReference type="SUPFAM" id="SSF55874">
    <property type="entry name" value="ATPase domain of HSP90 chaperone/DNA topoisomerase II/histidine kinase"/>
    <property type="match status" value="1"/>
</dbReference>
<name>A0ABQ3YW84_9ACTN</name>
<comment type="caution">
    <text evidence="4">The sequence shown here is derived from an EMBL/GenBank/DDBJ whole genome shotgun (WGS) entry which is preliminary data.</text>
</comment>
<dbReference type="PANTHER" id="PTHR35526:SF3">
    <property type="entry name" value="ANTI-SIGMA-F FACTOR RSBW"/>
    <property type="match status" value="1"/>
</dbReference>
<feature type="domain" description="Histidine kinase/HSP90-like ATPase" evidence="2">
    <location>
        <begin position="195"/>
        <end position="301"/>
    </location>
</feature>
<evidence type="ECO:0000313" key="5">
    <source>
        <dbReference type="Proteomes" id="UP000637628"/>
    </source>
</evidence>
<dbReference type="Pfam" id="PF14417">
    <property type="entry name" value="MEDS"/>
    <property type="match status" value="1"/>
</dbReference>
<dbReference type="InterPro" id="IPR036890">
    <property type="entry name" value="HATPase_C_sf"/>
</dbReference>
<evidence type="ECO:0000313" key="4">
    <source>
        <dbReference type="EMBL" id="GIE01849.1"/>
    </source>
</evidence>
<feature type="domain" description="MEDS" evidence="3">
    <location>
        <begin position="5"/>
        <end position="150"/>
    </location>
</feature>